<dbReference type="GO" id="GO:0008270">
    <property type="term" value="F:zinc ion binding"/>
    <property type="evidence" value="ECO:0007669"/>
    <property type="project" value="UniProtKB-KW"/>
</dbReference>
<reference evidence="7 8" key="1">
    <citation type="submission" date="2024-01" db="EMBL/GenBank/DDBJ databases">
        <title>The complete chloroplast genome sequence of Lithospermum erythrorhizon: insights into the phylogenetic relationship among Boraginaceae species and the maternal lineages of purple gromwells.</title>
        <authorList>
            <person name="Okada T."/>
            <person name="Watanabe K."/>
        </authorList>
    </citation>
    <scope>NUCLEOTIDE SEQUENCE [LARGE SCALE GENOMIC DNA]</scope>
</reference>
<dbReference type="GO" id="GO:0005737">
    <property type="term" value="C:cytoplasm"/>
    <property type="evidence" value="ECO:0007669"/>
    <property type="project" value="TreeGrafter"/>
</dbReference>
<evidence type="ECO:0000256" key="3">
    <source>
        <dbReference type="ARBA" id="ARBA00022771"/>
    </source>
</evidence>
<evidence type="ECO:0000256" key="5">
    <source>
        <dbReference type="ARBA" id="ARBA00023186"/>
    </source>
</evidence>
<evidence type="ECO:0000256" key="1">
    <source>
        <dbReference type="ARBA" id="ARBA00022723"/>
    </source>
</evidence>
<dbReference type="Gene3D" id="2.60.260.20">
    <property type="entry name" value="Urease metallochaperone UreE, N-terminal domain"/>
    <property type="match status" value="2"/>
</dbReference>
<dbReference type="GO" id="GO:0051082">
    <property type="term" value="F:unfolded protein binding"/>
    <property type="evidence" value="ECO:0007669"/>
    <property type="project" value="InterPro"/>
</dbReference>
<feature type="domain" description="Chaperone DnaJ C-terminal" evidence="6">
    <location>
        <begin position="9"/>
        <end position="122"/>
    </location>
</feature>
<keyword evidence="5" id="KW-0143">Chaperone</keyword>
<dbReference type="FunFam" id="2.60.260.20:FF:000005">
    <property type="entry name" value="Chaperone protein dnaJ 1, mitochondrial"/>
    <property type="match status" value="1"/>
</dbReference>
<dbReference type="PANTHER" id="PTHR43096:SF52">
    <property type="entry name" value="DNAJ HOMOLOG 1, MITOCHONDRIAL-RELATED"/>
    <property type="match status" value="1"/>
</dbReference>
<keyword evidence="8" id="KW-1185">Reference proteome</keyword>
<dbReference type="InterPro" id="IPR008971">
    <property type="entry name" value="HSP40/DnaJ_pept-bd"/>
</dbReference>
<dbReference type="Proteomes" id="UP001454036">
    <property type="component" value="Unassembled WGS sequence"/>
</dbReference>
<comment type="caution">
    <text evidence="7">The sequence shown here is derived from an EMBL/GenBank/DDBJ whole genome shotgun (WGS) entry which is preliminary data.</text>
</comment>
<dbReference type="CDD" id="cd10747">
    <property type="entry name" value="DnaJ_C"/>
    <property type="match status" value="1"/>
</dbReference>
<keyword evidence="1" id="KW-0479">Metal-binding</keyword>
<sequence length="153" mass="16454">MSYLSMLLSAGIDNNETLKVHGSGGADPEGSQPGDLYVTVKVREDPVFRREGSDIHVDTILNITQAILGGTVHVPTLSGDVVVKVRPGTQPGQKVVLKKKGIKSKNSYSFGDQYVHFNVSIPSNLTQRQRQLIEEFAKEEQGEYKGAAAGASG</sequence>
<keyword evidence="3" id="KW-0863">Zinc-finger</keyword>
<organism evidence="7 8">
    <name type="scientific">Lithospermum erythrorhizon</name>
    <name type="common">Purple gromwell</name>
    <name type="synonym">Lithospermum officinale var. erythrorhizon</name>
    <dbReference type="NCBI Taxonomy" id="34254"/>
    <lineage>
        <taxon>Eukaryota</taxon>
        <taxon>Viridiplantae</taxon>
        <taxon>Streptophyta</taxon>
        <taxon>Embryophyta</taxon>
        <taxon>Tracheophyta</taxon>
        <taxon>Spermatophyta</taxon>
        <taxon>Magnoliopsida</taxon>
        <taxon>eudicotyledons</taxon>
        <taxon>Gunneridae</taxon>
        <taxon>Pentapetalae</taxon>
        <taxon>asterids</taxon>
        <taxon>lamiids</taxon>
        <taxon>Boraginales</taxon>
        <taxon>Boraginaceae</taxon>
        <taxon>Boraginoideae</taxon>
        <taxon>Lithospermeae</taxon>
        <taxon>Lithospermum</taxon>
    </lineage>
</organism>
<protein>
    <submittedName>
        <fullName evidence="7">Chaperone</fullName>
    </submittedName>
</protein>
<evidence type="ECO:0000259" key="6">
    <source>
        <dbReference type="Pfam" id="PF01556"/>
    </source>
</evidence>
<keyword evidence="4" id="KW-0862">Zinc</keyword>
<dbReference type="PANTHER" id="PTHR43096">
    <property type="entry name" value="DNAJ HOMOLOG 1, MITOCHONDRIAL-RELATED"/>
    <property type="match status" value="1"/>
</dbReference>
<gene>
    <name evidence="7" type="ORF">LIER_41906</name>
</gene>
<evidence type="ECO:0000256" key="4">
    <source>
        <dbReference type="ARBA" id="ARBA00022833"/>
    </source>
</evidence>
<keyword evidence="2" id="KW-0677">Repeat</keyword>
<evidence type="ECO:0000313" key="7">
    <source>
        <dbReference type="EMBL" id="GAA0175385.1"/>
    </source>
</evidence>
<dbReference type="EMBL" id="BAABME010027319">
    <property type="protein sequence ID" value="GAA0175385.1"/>
    <property type="molecule type" value="Genomic_DNA"/>
</dbReference>
<accession>A0AAV3RJV8</accession>
<dbReference type="InterPro" id="IPR002939">
    <property type="entry name" value="DnaJ_C"/>
</dbReference>
<dbReference type="GO" id="GO:0042026">
    <property type="term" value="P:protein refolding"/>
    <property type="evidence" value="ECO:0007669"/>
    <property type="project" value="TreeGrafter"/>
</dbReference>
<dbReference type="AlphaFoldDB" id="A0AAV3RJV8"/>
<dbReference type="Pfam" id="PF01556">
    <property type="entry name" value="DnaJ_C"/>
    <property type="match status" value="1"/>
</dbReference>
<proteinExistence type="predicted"/>
<evidence type="ECO:0000313" key="8">
    <source>
        <dbReference type="Proteomes" id="UP001454036"/>
    </source>
</evidence>
<name>A0AAV3RJV8_LITER</name>
<evidence type="ECO:0000256" key="2">
    <source>
        <dbReference type="ARBA" id="ARBA00022737"/>
    </source>
</evidence>
<dbReference type="SUPFAM" id="SSF49493">
    <property type="entry name" value="HSP40/DnaJ peptide-binding domain"/>
    <property type="match status" value="2"/>
</dbReference>